<feature type="transmembrane region" description="Helical" evidence="1">
    <location>
        <begin position="27"/>
        <end position="49"/>
    </location>
</feature>
<reference evidence="3" key="1">
    <citation type="journal article" date="2019" name="Int. J. Syst. Evol. Microbiol.">
        <title>The Global Catalogue of Microorganisms (GCM) 10K type strain sequencing project: providing services to taxonomists for standard genome sequencing and annotation.</title>
        <authorList>
            <consortium name="The Broad Institute Genomics Platform"/>
            <consortium name="The Broad Institute Genome Sequencing Center for Infectious Disease"/>
            <person name="Wu L."/>
            <person name="Ma J."/>
        </authorList>
    </citation>
    <scope>NUCLEOTIDE SEQUENCE [LARGE SCALE GENOMIC DNA]</scope>
    <source>
        <strain evidence="3">KCTC 22437</strain>
    </source>
</reference>
<keyword evidence="1" id="KW-1133">Transmembrane helix</keyword>
<gene>
    <name evidence="2" type="ORF">ACFS5N_10740</name>
</gene>
<dbReference type="EMBL" id="JBHUPD010000002">
    <property type="protein sequence ID" value="MFD2872946.1"/>
    <property type="molecule type" value="Genomic_DNA"/>
</dbReference>
<proteinExistence type="predicted"/>
<evidence type="ECO:0000313" key="2">
    <source>
        <dbReference type="EMBL" id="MFD2872946.1"/>
    </source>
</evidence>
<evidence type="ECO:0000313" key="3">
    <source>
        <dbReference type="Proteomes" id="UP001597557"/>
    </source>
</evidence>
<name>A0ABW5YCG7_9SPHI</name>
<keyword evidence="1" id="KW-0472">Membrane</keyword>
<comment type="caution">
    <text evidence="2">The sequence shown here is derived from an EMBL/GenBank/DDBJ whole genome shotgun (WGS) entry which is preliminary data.</text>
</comment>
<organism evidence="2 3">
    <name type="scientific">Mucilaginibacter ximonensis</name>
    <dbReference type="NCBI Taxonomy" id="538021"/>
    <lineage>
        <taxon>Bacteria</taxon>
        <taxon>Pseudomonadati</taxon>
        <taxon>Bacteroidota</taxon>
        <taxon>Sphingobacteriia</taxon>
        <taxon>Sphingobacteriales</taxon>
        <taxon>Sphingobacteriaceae</taxon>
        <taxon>Mucilaginibacter</taxon>
    </lineage>
</organism>
<sequence>MRNQTCAIYGIAFLGALVYFIQHSTTFWGGVLGFFKAVFWPALVLYKVLELLNYKHGGRFA</sequence>
<dbReference type="RefSeq" id="WP_377185176.1">
    <property type="nucleotide sequence ID" value="NZ_JBHUPD010000002.1"/>
</dbReference>
<evidence type="ECO:0008006" key="4">
    <source>
        <dbReference type="Google" id="ProtNLM"/>
    </source>
</evidence>
<feature type="transmembrane region" description="Helical" evidence="1">
    <location>
        <begin position="5"/>
        <end position="21"/>
    </location>
</feature>
<protein>
    <recommendedName>
        <fullName evidence="4">DUF5668 domain-containing protein</fullName>
    </recommendedName>
</protein>
<dbReference type="Proteomes" id="UP001597557">
    <property type="component" value="Unassembled WGS sequence"/>
</dbReference>
<keyword evidence="3" id="KW-1185">Reference proteome</keyword>
<evidence type="ECO:0000256" key="1">
    <source>
        <dbReference type="SAM" id="Phobius"/>
    </source>
</evidence>
<keyword evidence="1" id="KW-0812">Transmembrane</keyword>
<accession>A0ABW5YCG7</accession>